<evidence type="ECO:0000256" key="1">
    <source>
        <dbReference type="SAM" id="SignalP"/>
    </source>
</evidence>
<keyword evidence="3" id="KW-0449">Lipoprotein</keyword>
<evidence type="ECO:0000259" key="2">
    <source>
        <dbReference type="Pfam" id="PF11008"/>
    </source>
</evidence>
<accession>A0A0F4VA36</accession>
<dbReference type="InterPro" id="IPR022548">
    <property type="entry name" value="DUF2846"/>
</dbReference>
<organism evidence="3 4">
    <name type="scientific">Pseudomonas fluorescens</name>
    <dbReference type="NCBI Taxonomy" id="294"/>
    <lineage>
        <taxon>Bacteria</taxon>
        <taxon>Pseudomonadati</taxon>
        <taxon>Pseudomonadota</taxon>
        <taxon>Gammaproteobacteria</taxon>
        <taxon>Pseudomonadales</taxon>
        <taxon>Pseudomonadaceae</taxon>
        <taxon>Pseudomonas</taxon>
    </lineage>
</organism>
<reference evidence="3 4" key="1">
    <citation type="submission" date="2015-03" db="EMBL/GenBank/DDBJ databases">
        <title>Comparative genomics of Pseudomonas insights into diversity of traits involved in vanlence and defense.</title>
        <authorList>
            <person name="Qin Y."/>
        </authorList>
    </citation>
    <scope>NUCLEOTIDE SEQUENCE [LARGE SCALE GENOMIC DNA]</scope>
    <source>
        <strain evidence="3 4">H24</strain>
    </source>
</reference>
<dbReference type="EMBL" id="LACH01000018">
    <property type="protein sequence ID" value="KJZ65594.1"/>
    <property type="molecule type" value="Genomic_DNA"/>
</dbReference>
<evidence type="ECO:0000313" key="4">
    <source>
        <dbReference type="Proteomes" id="UP000033400"/>
    </source>
</evidence>
<comment type="caution">
    <text evidence="3">The sequence shown here is derived from an EMBL/GenBank/DDBJ whole genome shotgun (WGS) entry which is preliminary data.</text>
</comment>
<dbReference type="PATRIC" id="fig|294.133.peg.1461"/>
<gene>
    <name evidence="3" type="ORF">VD17_11755</name>
</gene>
<proteinExistence type="predicted"/>
<feature type="signal peptide" evidence="1">
    <location>
        <begin position="1"/>
        <end position="26"/>
    </location>
</feature>
<dbReference type="OrthoDB" id="7375569at2"/>
<dbReference type="InterPro" id="IPR016596">
    <property type="entry name" value="UCP012335"/>
</dbReference>
<dbReference type="Pfam" id="PF11008">
    <property type="entry name" value="DUF2846"/>
    <property type="match status" value="1"/>
</dbReference>
<dbReference type="AlphaFoldDB" id="A0A0F4VA36"/>
<keyword evidence="1" id="KW-0732">Signal</keyword>
<feature type="chain" id="PRO_5002479845" evidence="1">
    <location>
        <begin position="27"/>
        <end position="147"/>
    </location>
</feature>
<feature type="domain" description="DUF2846" evidence="2">
    <location>
        <begin position="42"/>
        <end position="118"/>
    </location>
</feature>
<dbReference type="Proteomes" id="UP000033400">
    <property type="component" value="Unassembled WGS sequence"/>
</dbReference>
<dbReference type="PIRSF" id="PIRSF012335">
    <property type="entry name" value="UCP012335"/>
    <property type="match status" value="1"/>
</dbReference>
<name>A0A0F4VA36_PSEFL</name>
<dbReference type="RefSeq" id="WP_046053969.1">
    <property type="nucleotide sequence ID" value="NZ_LACH01000018.1"/>
</dbReference>
<dbReference type="PROSITE" id="PS51257">
    <property type="entry name" value="PROKAR_LIPOPROTEIN"/>
    <property type="match status" value="1"/>
</dbReference>
<evidence type="ECO:0000313" key="3">
    <source>
        <dbReference type="EMBL" id="KJZ65594.1"/>
    </source>
</evidence>
<protein>
    <submittedName>
        <fullName evidence="3">Lipoprotein</fullName>
    </submittedName>
</protein>
<sequence>MFKQLTFTALLALTALTGGCASVKMADESQDAQAKTFQVTPDKANIYVYRNESMGAGVKMPVALNGKPVGQTVAKSYLMLSVPAGQQTLVSSAENDSELKLTAEAGKNYFVWQEVKVGFIKARNNLQVVDDKTGRAGVAESKLIQAQ</sequence>